<dbReference type="Pfam" id="PF14814">
    <property type="entry name" value="UB2H"/>
    <property type="match status" value="1"/>
</dbReference>
<dbReference type="GO" id="GO:0009274">
    <property type="term" value="C:peptidoglycan-based cell wall"/>
    <property type="evidence" value="ECO:0007669"/>
    <property type="project" value="InterPro"/>
</dbReference>
<dbReference type="NCBIfam" id="TIGR02071">
    <property type="entry name" value="PBP_1b"/>
    <property type="match status" value="1"/>
</dbReference>
<keyword evidence="11" id="KW-0573">Peptidoglycan synthesis</keyword>
<dbReference type="InterPro" id="IPR011813">
    <property type="entry name" value="PBP_1b"/>
</dbReference>
<dbReference type="SUPFAM" id="SSF56601">
    <property type="entry name" value="beta-lactamase/transpeptidase-like"/>
    <property type="match status" value="1"/>
</dbReference>
<evidence type="ECO:0000256" key="5">
    <source>
        <dbReference type="ARBA" id="ARBA00022645"/>
    </source>
</evidence>
<dbReference type="GO" id="GO:0008955">
    <property type="term" value="F:peptidoglycan glycosyltransferase activity"/>
    <property type="evidence" value="ECO:0007669"/>
    <property type="project" value="UniProtKB-EC"/>
</dbReference>
<evidence type="ECO:0000256" key="12">
    <source>
        <dbReference type="ARBA" id="ARBA00023136"/>
    </source>
</evidence>
<dbReference type="EC" id="2.4.99.28" evidence="17"/>
<feature type="domain" description="Glycosyl transferase family 51" evidence="20">
    <location>
        <begin position="177"/>
        <end position="348"/>
    </location>
</feature>
<dbReference type="GO" id="GO:0008360">
    <property type="term" value="P:regulation of cell shape"/>
    <property type="evidence" value="ECO:0007669"/>
    <property type="project" value="UniProtKB-KW"/>
</dbReference>
<keyword evidence="14" id="KW-0511">Multifunctional enzyme</keyword>
<evidence type="ECO:0000256" key="3">
    <source>
        <dbReference type="ARBA" id="ARBA00018637"/>
    </source>
</evidence>
<evidence type="ECO:0000259" key="19">
    <source>
        <dbReference type="Pfam" id="PF00905"/>
    </source>
</evidence>
<dbReference type="GO" id="GO:0008658">
    <property type="term" value="F:penicillin binding"/>
    <property type="evidence" value="ECO:0007669"/>
    <property type="project" value="InterPro"/>
</dbReference>
<dbReference type="PANTHER" id="PTHR32282:SF11">
    <property type="entry name" value="PENICILLIN-BINDING PROTEIN 1B"/>
    <property type="match status" value="1"/>
</dbReference>
<evidence type="ECO:0000256" key="9">
    <source>
        <dbReference type="ARBA" id="ARBA00022801"/>
    </source>
</evidence>
<keyword evidence="10" id="KW-0133">Cell shape</keyword>
<evidence type="ECO:0000259" key="20">
    <source>
        <dbReference type="Pfam" id="PF00912"/>
    </source>
</evidence>
<evidence type="ECO:0000256" key="10">
    <source>
        <dbReference type="ARBA" id="ARBA00022960"/>
    </source>
</evidence>
<dbReference type="GO" id="GO:0004180">
    <property type="term" value="F:carboxypeptidase activity"/>
    <property type="evidence" value="ECO:0007669"/>
    <property type="project" value="UniProtKB-KW"/>
</dbReference>
<dbReference type="InterPro" id="IPR001264">
    <property type="entry name" value="Glyco_trans_51"/>
</dbReference>
<evidence type="ECO:0000256" key="13">
    <source>
        <dbReference type="ARBA" id="ARBA00023251"/>
    </source>
</evidence>
<dbReference type="Gene3D" id="3.30.2060.10">
    <property type="entry name" value="Penicillin-binding protein 1b domain"/>
    <property type="match status" value="1"/>
</dbReference>
<dbReference type="GO" id="GO:0030288">
    <property type="term" value="C:outer membrane-bounded periplasmic space"/>
    <property type="evidence" value="ECO:0007669"/>
    <property type="project" value="TreeGrafter"/>
</dbReference>
<keyword evidence="6" id="KW-0645">Protease</keyword>
<dbReference type="EMBL" id="UOFS01000013">
    <property type="protein sequence ID" value="VAW93188.1"/>
    <property type="molecule type" value="Genomic_DNA"/>
</dbReference>
<proteinExistence type="predicted"/>
<evidence type="ECO:0000256" key="7">
    <source>
        <dbReference type="ARBA" id="ARBA00022676"/>
    </source>
</evidence>
<dbReference type="InterPro" id="IPR050396">
    <property type="entry name" value="Glycosyltr_51/Transpeptidase"/>
</dbReference>
<keyword evidence="9" id="KW-0378">Hydrolase</keyword>
<comment type="function">
    <text evidence="1">Cell wall formation. Synthesis of cross-linked peptidoglycan from the lipid intermediates. The enzyme has a penicillin-insensitive transglycosylase N-terminal domain (formation of linear glycan strands) and a penicillin-sensitive transpeptidase C-terminal domain (cross-linking of the peptide subunits).</text>
</comment>
<dbReference type="Gene3D" id="1.10.3810.10">
    <property type="entry name" value="Biosynthetic peptidoglycan transglycosylase-like"/>
    <property type="match status" value="1"/>
</dbReference>
<evidence type="ECO:0000256" key="18">
    <source>
        <dbReference type="ARBA" id="ARBA00049902"/>
    </source>
</evidence>
<keyword evidence="4" id="KW-1003">Cell membrane</keyword>
<evidence type="ECO:0000256" key="8">
    <source>
        <dbReference type="ARBA" id="ARBA00022679"/>
    </source>
</evidence>
<sequence>MVKRSSRRKRRKRKLRKNSRLARRISKKLKRLIPKSWKKWLVGFVLVFIAYSLYLNFSVLYQFEGKRWSLPAHVYARPLEIYVGKKLSTSNFDKELRLLNYRNTYNPSQAGTYNKIGNSYQIFTRKFSFWDGVEVSRLVGIKFDKQRVVNIVEYNNNNQISLLRLDPMFIGGIYPAHNEDRLLIKLSDVPNLLHSTLILVEDRKFYDHYGIDPLAILRALWVNLRAGRTVQGGSTLTQQLVKNFFLNNKRTLWRKANEALMSLMLEIHFEKKDIIQAYMNEIYLGQQGKRAIHGFGLGSQFYFDKEVGELDVPEIALMVAMIRGPHYYNPYRHPKRAKKRRDQILDLMASNKIISQASAKYSKQTELGIVYNHSNGSTRFPAFMDLVKRQLRATYKESDLKSEGLQVFTTLDPIIQSNAEAVMIQQLNNLQNRVAKSVQLQSAIVVTNSISAELLALVGDRKVSFAGFNRALDAKRSVGSLVKPAVYLAALMDDNNYNLITPISDAEITLQAKNGTTWTPKNYDNKSHGMIPLYEGLSHSYNQATVRLGMQLGLRSVVSTLKKLGVKQEINPYPSVMLGSIALSPYETAEVYQTIASGGFQSPIRAIREVLTSAQDPLKRYPIQVKQTIATASIKQLQNALQQVIKSGTGRSVSRWINPSFNLAGKTGTTNDLRDSWFAGFSGKHLAVVWVGADNNQSTGLTGASGALPIWARLMKSLDTMPLEYNSDDEIEYLDIDPETLLLNDSGCKLNVKLAFIKGQGPRGSSTCNSGSVINRSVDWFKEIFN</sequence>
<feature type="domain" description="Penicillin-binding protein transpeptidase" evidence="19">
    <location>
        <begin position="443"/>
        <end position="706"/>
    </location>
</feature>
<accession>A0A3B0ZI75</accession>
<dbReference type="GO" id="GO:0005886">
    <property type="term" value="C:plasma membrane"/>
    <property type="evidence" value="ECO:0007669"/>
    <property type="project" value="UniProtKB-SubCell"/>
</dbReference>
<evidence type="ECO:0000256" key="14">
    <source>
        <dbReference type="ARBA" id="ARBA00023268"/>
    </source>
</evidence>
<name>A0A3B0ZI75_9ZZZZ</name>
<evidence type="ECO:0000259" key="21">
    <source>
        <dbReference type="Pfam" id="PF14814"/>
    </source>
</evidence>
<feature type="domain" description="Bifunctional transglycosylase second" evidence="21">
    <location>
        <begin position="81"/>
        <end position="165"/>
    </location>
</feature>
<evidence type="ECO:0000256" key="16">
    <source>
        <dbReference type="ARBA" id="ARBA00032454"/>
    </source>
</evidence>
<protein>
    <recommendedName>
        <fullName evidence="3">Penicillin-binding protein 1B</fullName>
        <ecNumber evidence="17">2.4.99.28</ecNumber>
    </recommendedName>
    <alternativeName>
        <fullName evidence="16">Murein polymerase</fullName>
    </alternativeName>
</protein>
<keyword evidence="12" id="KW-0472">Membrane</keyword>
<keyword evidence="15" id="KW-0961">Cell wall biogenesis/degradation</keyword>
<dbReference type="InterPro" id="IPR001460">
    <property type="entry name" value="PCN-bd_Tpept"/>
</dbReference>
<comment type="subcellular location">
    <subcellularLocation>
        <location evidence="2">Cell membrane</location>
    </subcellularLocation>
</comment>
<dbReference type="Pfam" id="PF00912">
    <property type="entry name" value="Transgly"/>
    <property type="match status" value="1"/>
</dbReference>
<dbReference type="AlphaFoldDB" id="A0A3B0ZI75"/>
<dbReference type="InterPro" id="IPR028166">
    <property type="entry name" value="UB2H"/>
</dbReference>
<dbReference type="GO" id="GO:0006508">
    <property type="term" value="P:proteolysis"/>
    <property type="evidence" value="ECO:0007669"/>
    <property type="project" value="UniProtKB-KW"/>
</dbReference>
<evidence type="ECO:0000256" key="11">
    <source>
        <dbReference type="ARBA" id="ARBA00022984"/>
    </source>
</evidence>
<dbReference type="SUPFAM" id="SSF53955">
    <property type="entry name" value="Lysozyme-like"/>
    <property type="match status" value="1"/>
</dbReference>
<dbReference type="PIRSF" id="PIRSF002799">
    <property type="entry name" value="PBP_1b"/>
    <property type="match status" value="1"/>
</dbReference>
<organism evidence="22">
    <name type="scientific">hydrothermal vent metagenome</name>
    <dbReference type="NCBI Taxonomy" id="652676"/>
    <lineage>
        <taxon>unclassified sequences</taxon>
        <taxon>metagenomes</taxon>
        <taxon>ecological metagenomes</taxon>
    </lineage>
</organism>
<comment type="catalytic activity">
    <reaction evidence="18">
        <text>[GlcNAc-(1-&gt;4)-Mur2Ac(oyl-L-Ala-gamma-D-Glu-L-Lys-D-Ala-D-Ala)](n)-di-trans,octa-cis-undecaprenyl diphosphate + beta-D-GlcNAc-(1-&gt;4)-Mur2Ac(oyl-L-Ala-gamma-D-Glu-L-Lys-D-Ala-D-Ala)-di-trans,octa-cis-undecaprenyl diphosphate = [GlcNAc-(1-&gt;4)-Mur2Ac(oyl-L-Ala-gamma-D-Glu-L-Lys-D-Ala-D-Ala)](n+1)-di-trans,octa-cis-undecaprenyl diphosphate + di-trans,octa-cis-undecaprenyl diphosphate + H(+)</text>
        <dbReference type="Rhea" id="RHEA:23708"/>
        <dbReference type="Rhea" id="RHEA-COMP:9602"/>
        <dbReference type="Rhea" id="RHEA-COMP:9603"/>
        <dbReference type="ChEBI" id="CHEBI:15378"/>
        <dbReference type="ChEBI" id="CHEBI:58405"/>
        <dbReference type="ChEBI" id="CHEBI:60033"/>
        <dbReference type="ChEBI" id="CHEBI:78435"/>
        <dbReference type="EC" id="2.4.99.28"/>
    </reaction>
</comment>
<dbReference type="GO" id="GO:0071555">
    <property type="term" value="P:cell wall organization"/>
    <property type="evidence" value="ECO:0007669"/>
    <property type="project" value="UniProtKB-KW"/>
</dbReference>
<evidence type="ECO:0000256" key="1">
    <source>
        <dbReference type="ARBA" id="ARBA00002624"/>
    </source>
</evidence>
<gene>
    <name evidence="22" type="ORF">MNBD_GAMMA22-684</name>
</gene>
<evidence type="ECO:0000313" key="22">
    <source>
        <dbReference type="EMBL" id="VAW93188.1"/>
    </source>
</evidence>
<reference evidence="22" key="1">
    <citation type="submission" date="2018-06" db="EMBL/GenBank/DDBJ databases">
        <authorList>
            <person name="Zhirakovskaya E."/>
        </authorList>
    </citation>
    <scope>NUCLEOTIDE SEQUENCE</scope>
</reference>
<dbReference type="InterPro" id="IPR023346">
    <property type="entry name" value="Lysozyme-like_dom_sf"/>
</dbReference>
<evidence type="ECO:0000256" key="4">
    <source>
        <dbReference type="ARBA" id="ARBA00022475"/>
    </source>
</evidence>
<dbReference type="Gene3D" id="3.40.710.10">
    <property type="entry name" value="DD-peptidase/beta-lactamase superfamily"/>
    <property type="match status" value="1"/>
</dbReference>
<dbReference type="GO" id="GO:0046677">
    <property type="term" value="P:response to antibiotic"/>
    <property type="evidence" value="ECO:0007669"/>
    <property type="project" value="UniProtKB-KW"/>
</dbReference>
<dbReference type="Pfam" id="PF00905">
    <property type="entry name" value="Transpeptidase"/>
    <property type="match status" value="1"/>
</dbReference>
<evidence type="ECO:0000256" key="6">
    <source>
        <dbReference type="ARBA" id="ARBA00022670"/>
    </source>
</evidence>
<evidence type="ECO:0000256" key="15">
    <source>
        <dbReference type="ARBA" id="ARBA00023316"/>
    </source>
</evidence>
<evidence type="ECO:0000256" key="17">
    <source>
        <dbReference type="ARBA" id="ARBA00044770"/>
    </source>
</evidence>
<dbReference type="PANTHER" id="PTHR32282">
    <property type="entry name" value="BINDING PROTEIN TRANSPEPTIDASE, PUTATIVE-RELATED"/>
    <property type="match status" value="1"/>
</dbReference>
<evidence type="ECO:0000256" key="2">
    <source>
        <dbReference type="ARBA" id="ARBA00004236"/>
    </source>
</evidence>
<dbReference type="InterPro" id="IPR036950">
    <property type="entry name" value="PBP_transglycosylase"/>
</dbReference>
<keyword evidence="13" id="KW-0046">Antibiotic resistance</keyword>
<keyword evidence="8 22" id="KW-0808">Transferase</keyword>
<dbReference type="GO" id="GO:0009252">
    <property type="term" value="P:peptidoglycan biosynthetic process"/>
    <property type="evidence" value="ECO:0007669"/>
    <property type="project" value="UniProtKB-KW"/>
</dbReference>
<keyword evidence="5" id="KW-0121">Carboxypeptidase</keyword>
<dbReference type="InterPro" id="IPR012338">
    <property type="entry name" value="Beta-lactam/transpept-like"/>
</dbReference>
<keyword evidence="7 22" id="KW-0328">Glycosyltransferase</keyword>